<sequence>MEDDASLMDDLTFSRGGDYSIDALRVVYDADSDGSDIEFRSESGDDYIIELYSRVGVQCHNLRKGTNFKFKSWEMFRIHVSSSDQLYITLEATDPATGSVFSFQTVLFDYRRRSSLGVRTFWLNLTSRIEPLQTSGNERMDNVWDEDTVHELYKVGVGISV</sequence>
<name>A0A3P6BWW3_BRAOL</name>
<dbReference type="AlphaFoldDB" id="A0A3P6BWW3"/>
<accession>A0A3P6BWW3</accession>
<dbReference type="InterPro" id="IPR006462">
    <property type="entry name" value="MS5"/>
</dbReference>
<gene>
    <name evidence="1" type="ORF">BOLC3T21214H</name>
</gene>
<dbReference type="EMBL" id="LR031872">
    <property type="protein sequence ID" value="VDD00792.1"/>
    <property type="molecule type" value="Genomic_DNA"/>
</dbReference>
<dbReference type="PANTHER" id="PTHR31260:SF56">
    <property type="entry name" value="(RAPE) HYPOTHETICAL PROTEIN"/>
    <property type="match status" value="1"/>
</dbReference>
<evidence type="ECO:0000313" key="1">
    <source>
        <dbReference type="EMBL" id="VDD00792.1"/>
    </source>
</evidence>
<reference evidence="1" key="1">
    <citation type="submission" date="2018-11" db="EMBL/GenBank/DDBJ databases">
        <authorList>
            <consortium name="Genoscope - CEA"/>
            <person name="William W."/>
        </authorList>
    </citation>
    <scope>NUCLEOTIDE SEQUENCE</scope>
</reference>
<protein>
    <submittedName>
        <fullName evidence="1">Uncharacterized protein</fullName>
    </submittedName>
</protein>
<organism evidence="1">
    <name type="scientific">Brassica oleracea</name>
    <name type="common">Wild cabbage</name>
    <dbReference type="NCBI Taxonomy" id="3712"/>
    <lineage>
        <taxon>Eukaryota</taxon>
        <taxon>Viridiplantae</taxon>
        <taxon>Streptophyta</taxon>
        <taxon>Embryophyta</taxon>
        <taxon>Tracheophyta</taxon>
        <taxon>Spermatophyta</taxon>
        <taxon>Magnoliopsida</taxon>
        <taxon>eudicotyledons</taxon>
        <taxon>Gunneridae</taxon>
        <taxon>Pentapetalae</taxon>
        <taxon>rosids</taxon>
        <taxon>malvids</taxon>
        <taxon>Brassicales</taxon>
        <taxon>Brassicaceae</taxon>
        <taxon>Brassiceae</taxon>
        <taxon>Brassica</taxon>
    </lineage>
</organism>
<proteinExistence type="predicted"/>
<dbReference type="PANTHER" id="PTHR31260">
    <property type="entry name" value="CYSTATIN/MONELLIN SUPERFAMILY PROTEIN"/>
    <property type="match status" value="1"/>
</dbReference>